<dbReference type="EMBL" id="CP029701">
    <property type="protein sequence ID" value="QHV63156.1"/>
    <property type="molecule type" value="Genomic_DNA"/>
</dbReference>
<dbReference type="GO" id="GO:0016020">
    <property type="term" value="C:membrane"/>
    <property type="evidence" value="ECO:0007669"/>
    <property type="project" value="UniProtKB-SubCell"/>
</dbReference>
<dbReference type="GO" id="GO:0035673">
    <property type="term" value="F:oligopeptide transmembrane transporter activity"/>
    <property type="evidence" value="ECO:0007669"/>
    <property type="project" value="InterPro"/>
</dbReference>
<dbReference type="Proteomes" id="UP000642553">
    <property type="component" value="Chromosome"/>
</dbReference>
<dbReference type="AlphaFoldDB" id="A0AAE6TCI0"/>
<feature type="transmembrane region" description="Helical" evidence="6">
    <location>
        <begin position="193"/>
        <end position="212"/>
    </location>
</feature>
<evidence type="ECO:0000256" key="4">
    <source>
        <dbReference type="ARBA" id="ARBA00022989"/>
    </source>
</evidence>
<protein>
    <submittedName>
        <fullName evidence="7">OPT family oligopeptide transporter</fullName>
    </submittedName>
</protein>
<feature type="transmembrane region" description="Helical" evidence="6">
    <location>
        <begin position="627"/>
        <end position="651"/>
    </location>
</feature>
<evidence type="ECO:0000313" key="7">
    <source>
        <dbReference type="EMBL" id="QHV63156.1"/>
    </source>
</evidence>
<dbReference type="InterPro" id="IPR004813">
    <property type="entry name" value="OPT"/>
</dbReference>
<feature type="transmembrane region" description="Helical" evidence="6">
    <location>
        <begin position="595"/>
        <end position="615"/>
    </location>
</feature>
<dbReference type="PANTHER" id="PTHR31645">
    <property type="entry name" value="OLIGOPEPTIDE TRANSPORTER YGL114W-RELATED"/>
    <property type="match status" value="1"/>
</dbReference>
<name>A0AAE6TCI0_9BACT</name>
<proteinExistence type="predicted"/>
<feature type="transmembrane region" description="Helical" evidence="6">
    <location>
        <begin position="537"/>
        <end position="555"/>
    </location>
</feature>
<feature type="transmembrane region" description="Helical" evidence="6">
    <location>
        <begin position="449"/>
        <end position="469"/>
    </location>
</feature>
<keyword evidence="2" id="KW-0813">Transport</keyword>
<sequence length="692" mass="74449">MTGRGSSPTHRAEPVFLMRAASLSVKDWLMPFIKPRAPRAGKPQAGGVPEERKRQIRLFHRARTCYVPARMAPTESQSSPAPLSCLEKPLPLDGFQGTPDEIEQQWYDRVYLGSGDRMKQLTWRAVIVGMLLGSILSLTNLYANLKMGWSFGVALTAGIISFALWNAFVRLGISKSPMTILENTCMQSAASSAGYSTGGTLTSAVAALLLLTGQHMPLGVTFAWIFFIAVLGVTMAIPMKRQMINIEQIRFPDSIATAETLKVLYSEGKKAAGQAKALLYSALFASANAIAMAAGGEQWLGTAQQQILGNWYQRTIFFKWDLMFVGAGALVGMKTSLSLFIGGTVCWALYVPWLESQGLLPAGAGYRDSVGWTLWGGTACMVVASIVAFLFQWKSIVRSFSSLGAMFSLTKRRELTDVEKIETPMSWFLAGQLVSLAALGYLAHVTFDVPYWMSCIAVIISFFLALVVCRITGEANITPTGAMGKVTQLIFGGIAPGHVTANLMAANITSGASSSSADLLVDLKVGYLLGANPRKQFIAQFSGIFLGTLVSVLAFRSMVPDVDALQAFNAPGARTWAATAEALGMGFSHLHSIKVLSIIAGGILGLILVLVPRYLPAAGKWLPTPIGFGLAWAIQWNDSFLFFAGAVLGWAADRFFKAKSKEYKIPTASGIIAGAALTGMAILMFSIYQAAR</sequence>
<feature type="transmembrane region" description="Helical" evidence="6">
    <location>
        <begin position="121"/>
        <end position="143"/>
    </location>
</feature>
<feature type="transmembrane region" description="Helical" evidence="6">
    <location>
        <begin position="322"/>
        <end position="350"/>
    </location>
</feature>
<feature type="transmembrane region" description="Helical" evidence="6">
    <location>
        <begin position="218"/>
        <end position="237"/>
    </location>
</feature>
<feature type="transmembrane region" description="Helical" evidence="6">
    <location>
        <begin position="671"/>
        <end position="691"/>
    </location>
</feature>
<gene>
    <name evidence="7" type="ORF">DMI76_07200</name>
</gene>
<organism evidence="7 8">
    <name type="scientific">Akkermansia massiliensis</name>
    <dbReference type="NCBI Taxonomy" id="2927224"/>
    <lineage>
        <taxon>Bacteria</taxon>
        <taxon>Pseudomonadati</taxon>
        <taxon>Verrucomicrobiota</taxon>
        <taxon>Verrucomicrobiia</taxon>
        <taxon>Verrucomicrobiales</taxon>
        <taxon>Akkermansiaceae</taxon>
        <taxon>Akkermansia</taxon>
    </lineage>
</organism>
<feature type="transmembrane region" description="Helical" evidence="6">
    <location>
        <begin position="149"/>
        <end position="173"/>
    </location>
</feature>
<dbReference type="InterPro" id="IPR045035">
    <property type="entry name" value="YSL-like"/>
</dbReference>
<evidence type="ECO:0000313" key="8">
    <source>
        <dbReference type="Proteomes" id="UP000642553"/>
    </source>
</evidence>
<dbReference type="PANTHER" id="PTHR31645:SF0">
    <property type="entry name" value="OLIGOPEPTIDE TRANSPORTER YGL114W-RELATED"/>
    <property type="match status" value="1"/>
</dbReference>
<keyword evidence="3 6" id="KW-0812">Transmembrane</keyword>
<reference evidence="7" key="1">
    <citation type="submission" date="2018-05" db="EMBL/GenBank/DDBJ databases">
        <title>Complete genome sequnece of Akkermansia muciniphila EB-AMDK-40.</title>
        <authorList>
            <person name="Nam Y.-D."/>
            <person name="Chung W.-H."/>
            <person name="Park Y.S."/>
            <person name="Kang J."/>
        </authorList>
    </citation>
    <scope>NUCLEOTIDE SEQUENCE</scope>
    <source>
        <strain evidence="7">EB-AMDK-40</strain>
    </source>
</reference>
<evidence type="ECO:0000256" key="6">
    <source>
        <dbReference type="SAM" id="Phobius"/>
    </source>
</evidence>
<evidence type="ECO:0000256" key="2">
    <source>
        <dbReference type="ARBA" id="ARBA00022448"/>
    </source>
</evidence>
<evidence type="ECO:0000256" key="3">
    <source>
        <dbReference type="ARBA" id="ARBA00022692"/>
    </source>
</evidence>
<keyword evidence="4 6" id="KW-1133">Transmembrane helix</keyword>
<evidence type="ECO:0000256" key="1">
    <source>
        <dbReference type="ARBA" id="ARBA00004141"/>
    </source>
</evidence>
<feature type="transmembrane region" description="Helical" evidence="6">
    <location>
        <begin position="425"/>
        <end position="443"/>
    </location>
</feature>
<evidence type="ECO:0000256" key="5">
    <source>
        <dbReference type="ARBA" id="ARBA00023136"/>
    </source>
</evidence>
<dbReference type="Pfam" id="PF03169">
    <property type="entry name" value="OPT"/>
    <property type="match status" value="1"/>
</dbReference>
<comment type="subcellular location">
    <subcellularLocation>
        <location evidence="1">Membrane</location>
        <topology evidence="1">Multi-pass membrane protein</topology>
    </subcellularLocation>
</comment>
<keyword evidence="5 6" id="KW-0472">Membrane</keyword>
<accession>A0AAE6TCI0</accession>
<feature type="transmembrane region" description="Helical" evidence="6">
    <location>
        <begin position="370"/>
        <end position="391"/>
    </location>
</feature>